<evidence type="ECO:0000256" key="1">
    <source>
        <dbReference type="ARBA" id="ARBA00022679"/>
    </source>
</evidence>
<keyword evidence="1" id="KW-0808">Transferase</keyword>
<sequence length="329" mass="37136">MTHIKLKEISIYHPETVVNNSFYMKHYQEKGRDATKFLTDVLGRENRYIIDQKDENALTMAIEASKRVLEQANMTGKDLDMIVFSSQTPEYTAPSNAIQLHHALEAGNQTMTMDSNANCAGMTVAVDQAARNMLTNPYVNTILVVGSDYNSLMSNHDQEITYGNFGDAACAVILEKTEEDTGFIDSHYYVDSITYDKTYFPRHGLKNAILEGGKEQSIDWLPFDGDIALEPTYSMIESVLSRNDMTIDDIDAFCLSQFSIGNINRIQEHFHIEEEKIMFVGDRFGYTGTSSPFIALHEGIKSSRIKRGDNILFWTIGGGFQLATMLFKY</sequence>
<dbReference type="Pfam" id="PF08541">
    <property type="entry name" value="ACP_syn_III_C"/>
    <property type="match status" value="1"/>
</dbReference>
<evidence type="ECO:0000313" key="6">
    <source>
        <dbReference type="Proteomes" id="UP000469125"/>
    </source>
</evidence>
<dbReference type="RefSeq" id="WP_155668231.1">
    <property type="nucleotide sequence ID" value="NZ_WOCA01000004.1"/>
</dbReference>
<name>A0A6N8FGB4_9BACI</name>
<accession>A0A6N8FGB4</accession>
<organism evidence="5 6">
    <name type="scientific">Ornithinibacillus caprae</name>
    <dbReference type="NCBI Taxonomy" id="2678566"/>
    <lineage>
        <taxon>Bacteria</taxon>
        <taxon>Bacillati</taxon>
        <taxon>Bacillota</taxon>
        <taxon>Bacilli</taxon>
        <taxon>Bacillales</taxon>
        <taxon>Bacillaceae</taxon>
        <taxon>Ornithinibacillus</taxon>
    </lineage>
</organism>
<dbReference type="InterPro" id="IPR016039">
    <property type="entry name" value="Thiolase-like"/>
</dbReference>
<evidence type="ECO:0000256" key="2">
    <source>
        <dbReference type="ARBA" id="ARBA00023315"/>
    </source>
</evidence>
<dbReference type="InterPro" id="IPR013751">
    <property type="entry name" value="ACP_syn_III_N"/>
</dbReference>
<dbReference type="SUPFAM" id="SSF53901">
    <property type="entry name" value="Thiolase-like"/>
    <property type="match status" value="1"/>
</dbReference>
<reference evidence="5 6" key="1">
    <citation type="submission" date="2019-11" db="EMBL/GenBank/DDBJ databases">
        <authorList>
            <person name="Li X."/>
        </authorList>
    </citation>
    <scope>NUCLEOTIDE SEQUENCE [LARGE SCALE GENOMIC DNA]</scope>
    <source>
        <strain evidence="5 6">L9</strain>
    </source>
</reference>
<dbReference type="GO" id="GO:0006633">
    <property type="term" value="P:fatty acid biosynthetic process"/>
    <property type="evidence" value="ECO:0007669"/>
    <property type="project" value="InterPro"/>
</dbReference>
<proteinExistence type="predicted"/>
<comment type="caution">
    <text evidence="5">The sequence shown here is derived from an EMBL/GenBank/DDBJ whole genome shotgun (WGS) entry which is preliminary data.</text>
</comment>
<dbReference type="GO" id="GO:0004315">
    <property type="term" value="F:3-oxoacyl-[acyl-carrier-protein] synthase activity"/>
    <property type="evidence" value="ECO:0007669"/>
    <property type="project" value="InterPro"/>
</dbReference>
<dbReference type="Pfam" id="PF08545">
    <property type="entry name" value="ACP_syn_III"/>
    <property type="match status" value="1"/>
</dbReference>
<dbReference type="CDD" id="cd00830">
    <property type="entry name" value="KAS_III"/>
    <property type="match status" value="1"/>
</dbReference>
<keyword evidence="6" id="KW-1185">Reference proteome</keyword>
<dbReference type="Gene3D" id="3.40.47.10">
    <property type="match status" value="1"/>
</dbReference>
<evidence type="ECO:0000259" key="3">
    <source>
        <dbReference type="Pfam" id="PF08541"/>
    </source>
</evidence>
<dbReference type="PANTHER" id="PTHR34069">
    <property type="entry name" value="3-OXOACYL-[ACYL-CARRIER-PROTEIN] SYNTHASE 3"/>
    <property type="match status" value="1"/>
</dbReference>
<dbReference type="EMBL" id="WOCA01000004">
    <property type="protein sequence ID" value="MUK88251.1"/>
    <property type="molecule type" value="Genomic_DNA"/>
</dbReference>
<feature type="domain" description="Beta-ketoacyl-[acyl-carrier-protein] synthase III C-terminal" evidence="3">
    <location>
        <begin position="240"/>
        <end position="329"/>
    </location>
</feature>
<dbReference type="InterPro" id="IPR013747">
    <property type="entry name" value="ACP_syn_III_C"/>
</dbReference>
<dbReference type="Proteomes" id="UP000469125">
    <property type="component" value="Unassembled WGS sequence"/>
</dbReference>
<feature type="domain" description="Beta-ketoacyl-[acyl-carrier-protein] synthase III N-terminal" evidence="4">
    <location>
        <begin position="113"/>
        <end position="191"/>
    </location>
</feature>
<dbReference type="AlphaFoldDB" id="A0A6N8FGB4"/>
<evidence type="ECO:0000259" key="4">
    <source>
        <dbReference type="Pfam" id="PF08545"/>
    </source>
</evidence>
<evidence type="ECO:0000313" key="5">
    <source>
        <dbReference type="EMBL" id="MUK88251.1"/>
    </source>
</evidence>
<gene>
    <name evidence="5" type="ORF">GMD78_07585</name>
</gene>
<protein>
    <submittedName>
        <fullName evidence="5">Ketoacyl-ACP synthase III</fullName>
    </submittedName>
</protein>
<keyword evidence="2" id="KW-0012">Acyltransferase</keyword>
<dbReference type="PANTHER" id="PTHR34069:SF2">
    <property type="entry name" value="BETA-KETOACYL-[ACYL-CARRIER-PROTEIN] SYNTHASE III"/>
    <property type="match status" value="1"/>
</dbReference>
<dbReference type="GO" id="GO:0044550">
    <property type="term" value="P:secondary metabolite biosynthetic process"/>
    <property type="evidence" value="ECO:0007669"/>
    <property type="project" value="TreeGrafter"/>
</dbReference>